<evidence type="ECO:0000259" key="12">
    <source>
        <dbReference type="PROSITE" id="PS50157"/>
    </source>
</evidence>
<dbReference type="GO" id="GO:0008270">
    <property type="term" value="F:zinc ion binding"/>
    <property type="evidence" value="ECO:0007669"/>
    <property type="project" value="UniProtKB-KW"/>
</dbReference>
<dbReference type="Gene3D" id="3.30.428.10">
    <property type="entry name" value="HIT-like"/>
    <property type="match status" value="1"/>
</dbReference>
<dbReference type="Pfam" id="PF16278">
    <property type="entry name" value="zf-C2HE"/>
    <property type="match status" value="1"/>
</dbReference>
<gene>
    <name evidence="14" type="ORF">RRG08_039305</name>
</gene>
<dbReference type="PROSITE" id="PS51084">
    <property type="entry name" value="HIT_2"/>
    <property type="match status" value="1"/>
</dbReference>
<dbReference type="InterPro" id="IPR019808">
    <property type="entry name" value="Histidine_triad_CS"/>
</dbReference>
<dbReference type="FunFam" id="3.30.428.10:FF:000004">
    <property type="entry name" value="aprataxin isoform X2"/>
    <property type="match status" value="1"/>
</dbReference>
<keyword evidence="9" id="KW-0539">Nucleus</keyword>
<dbReference type="Proteomes" id="UP001283361">
    <property type="component" value="Unassembled WGS sequence"/>
</dbReference>
<evidence type="ECO:0000256" key="4">
    <source>
        <dbReference type="ARBA" id="ARBA00022771"/>
    </source>
</evidence>
<dbReference type="AlphaFoldDB" id="A0AAE0Z885"/>
<evidence type="ECO:0000256" key="1">
    <source>
        <dbReference type="ARBA" id="ARBA00004123"/>
    </source>
</evidence>
<evidence type="ECO:0000259" key="13">
    <source>
        <dbReference type="PROSITE" id="PS51084"/>
    </source>
</evidence>
<keyword evidence="5" id="KW-0378">Hydrolase</keyword>
<keyword evidence="3" id="KW-0227">DNA damage</keyword>
<evidence type="ECO:0000256" key="3">
    <source>
        <dbReference type="ARBA" id="ARBA00022763"/>
    </source>
</evidence>
<dbReference type="GO" id="GO:0005634">
    <property type="term" value="C:nucleus"/>
    <property type="evidence" value="ECO:0007669"/>
    <property type="project" value="UniProtKB-SubCell"/>
</dbReference>
<dbReference type="GO" id="GO:0003725">
    <property type="term" value="F:double-stranded RNA binding"/>
    <property type="evidence" value="ECO:0007669"/>
    <property type="project" value="TreeGrafter"/>
</dbReference>
<dbReference type="PANTHER" id="PTHR12486:SF4">
    <property type="entry name" value="APRATAXIN"/>
    <property type="match status" value="1"/>
</dbReference>
<evidence type="ECO:0000256" key="11">
    <source>
        <dbReference type="PROSITE-ProRule" id="PRU00464"/>
    </source>
</evidence>
<dbReference type="SMART" id="SM00355">
    <property type="entry name" value="ZnF_C2H2"/>
    <property type="match status" value="1"/>
</dbReference>
<dbReference type="PROSITE" id="PS00892">
    <property type="entry name" value="HIT_1"/>
    <property type="match status" value="1"/>
</dbReference>
<dbReference type="InterPro" id="IPR032566">
    <property type="entry name" value="Znf-C2HE"/>
</dbReference>
<comment type="caution">
    <text evidence="14">The sequence shown here is derived from an EMBL/GenBank/DDBJ whole genome shotgun (WGS) entry which is preliminary data.</text>
</comment>
<feature type="short sequence motif" description="Histidine triad motif" evidence="11">
    <location>
        <begin position="97"/>
        <end position="101"/>
    </location>
</feature>
<keyword evidence="2" id="KW-0479">Metal-binding</keyword>
<evidence type="ECO:0000256" key="6">
    <source>
        <dbReference type="ARBA" id="ARBA00022833"/>
    </source>
</evidence>
<keyword evidence="4 10" id="KW-0863">Zinc-finger</keyword>
<dbReference type="InterPro" id="IPR013087">
    <property type="entry name" value="Znf_C2H2_type"/>
</dbReference>
<keyword evidence="6" id="KW-0862">Zinc</keyword>
<sequence>MAKNSGHWSQGLLASMNDTNAVVDSDDTVVIIKDKYPKALFHFLVMPRQKIPYLKSVTTNDLALLEYIQKKGEEIAQRANTELKFRFGYHAVPSMSHLHMHVISQDFNSPCLKTKKHWNSFTTEYFVDSKDVIQQIKLKGIFSPDIHEMNELLKRDLRCHVCNKGFSTISSLKAHIVMHDVTVLRDS</sequence>
<evidence type="ECO:0000313" key="15">
    <source>
        <dbReference type="Proteomes" id="UP001283361"/>
    </source>
</evidence>
<dbReference type="GO" id="GO:0033699">
    <property type="term" value="F:DNA 5'-adenosine monophosphate hydrolase activity"/>
    <property type="evidence" value="ECO:0007669"/>
    <property type="project" value="TreeGrafter"/>
</dbReference>
<evidence type="ECO:0000256" key="8">
    <source>
        <dbReference type="ARBA" id="ARBA00023204"/>
    </source>
</evidence>
<evidence type="ECO:0000256" key="2">
    <source>
        <dbReference type="ARBA" id="ARBA00022723"/>
    </source>
</evidence>
<dbReference type="GO" id="GO:0000012">
    <property type="term" value="P:single strand break repair"/>
    <property type="evidence" value="ECO:0007669"/>
    <property type="project" value="TreeGrafter"/>
</dbReference>
<evidence type="ECO:0008006" key="16">
    <source>
        <dbReference type="Google" id="ProtNLM"/>
    </source>
</evidence>
<reference evidence="14" key="1">
    <citation type="journal article" date="2023" name="G3 (Bethesda)">
        <title>A reference genome for the long-term kleptoplast-retaining sea slug Elysia crispata morphotype clarki.</title>
        <authorList>
            <person name="Eastman K.E."/>
            <person name="Pendleton A.L."/>
            <person name="Shaikh M.A."/>
            <person name="Suttiyut T."/>
            <person name="Ogas R."/>
            <person name="Tomko P."/>
            <person name="Gavelis G."/>
            <person name="Widhalm J.R."/>
            <person name="Wisecaver J.H."/>
        </authorList>
    </citation>
    <scope>NUCLEOTIDE SEQUENCE</scope>
    <source>
        <strain evidence="14">ECLA1</strain>
    </source>
</reference>
<dbReference type="GO" id="GO:0030983">
    <property type="term" value="F:mismatched DNA binding"/>
    <property type="evidence" value="ECO:0007669"/>
    <property type="project" value="TreeGrafter"/>
</dbReference>
<keyword evidence="8" id="KW-0234">DNA repair</keyword>
<dbReference type="PANTHER" id="PTHR12486">
    <property type="entry name" value="APRATAXIN-RELATED"/>
    <property type="match status" value="1"/>
</dbReference>
<dbReference type="InterPro" id="IPR036265">
    <property type="entry name" value="HIT-like_sf"/>
</dbReference>
<dbReference type="PROSITE" id="PS00028">
    <property type="entry name" value="ZINC_FINGER_C2H2_1"/>
    <property type="match status" value="1"/>
</dbReference>
<dbReference type="GO" id="GO:0003697">
    <property type="term" value="F:single-stranded DNA binding"/>
    <property type="evidence" value="ECO:0007669"/>
    <property type="project" value="TreeGrafter"/>
</dbReference>
<organism evidence="14 15">
    <name type="scientific">Elysia crispata</name>
    <name type="common">lettuce slug</name>
    <dbReference type="NCBI Taxonomy" id="231223"/>
    <lineage>
        <taxon>Eukaryota</taxon>
        <taxon>Metazoa</taxon>
        <taxon>Spiralia</taxon>
        <taxon>Lophotrochozoa</taxon>
        <taxon>Mollusca</taxon>
        <taxon>Gastropoda</taxon>
        <taxon>Heterobranchia</taxon>
        <taxon>Euthyneura</taxon>
        <taxon>Panpulmonata</taxon>
        <taxon>Sacoglossa</taxon>
        <taxon>Placobranchoidea</taxon>
        <taxon>Plakobranchidae</taxon>
        <taxon>Elysia</taxon>
    </lineage>
</organism>
<dbReference type="GO" id="GO:1990165">
    <property type="term" value="F:single-strand break-containing DNA binding"/>
    <property type="evidence" value="ECO:0007669"/>
    <property type="project" value="TreeGrafter"/>
</dbReference>
<evidence type="ECO:0000256" key="7">
    <source>
        <dbReference type="ARBA" id="ARBA00023125"/>
    </source>
</evidence>
<proteinExistence type="predicted"/>
<feature type="domain" description="HIT" evidence="13">
    <location>
        <begin position="9"/>
        <end position="112"/>
    </location>
</feature>
<dbReference type="SUPFAM" id="SSF54197">
    <property type="entry name" value="HIT-like"/>
    <property type="match status" value="1"/>
</dbReference>
<dbReference type="PROSITE" id="PS50157">
    <property type="entry name" value="ZINC_FINGER_C2H2_2"/>
    <property type="match status" value="1"/>
</dbReference>
<keyword evidence="15" id="KW-1185">Reference proteome</keyword>
<dbReference type="InterPro" id="IPR011146">
    <property type="entry name" value="HIT-like"/>
</dbReference>
<keyword evidence="7" id="KW-0238">DNA-binding</keyword>
<comment type="subcellular location">
    <subcellularLocation>
        <location evidence="1">Nucleus</location>
    </subcellularLocation>
</comment>
<evidence type="ECO:0000313" key="14">
    <source>
        <dbReference type="EMBL" id="KAK3764136.1"/>
    </source>
</evidence>
<evidence type="ECO:0000256" key="5">
    <source>
        <dbReference type="ARBA" id="ARBA00022801"/>
    </source>
</evidence>
<evidence type="ECO:0000256" key="10">
    <source>
        <dbReference type="PROSITE-ProRule" id="PRU00042"/>
    </source>
</evidence>
<protein>
    <recommendedName>
        <fullName evidence="16">Aprataxin</fullName>
    </recommendedName>
</protein>
<dbReference type="EMBL" id="JAWDGP010004468">
    <property type="protein sequence ID" value="KAK3764136.1"/>
    <property type="molecule type" value="Genomic_DNA"/>
</dbReference>
<feature type="domain" description="C2H2-type" evidence="12">
    <location>
        <begin position="157"/>
        <end position="179"/>
    </location>
</feature>
<name>A0AAE0Z885_9GAST</name>
<evidence type="ECO:0000256" key="9">
    <source>
        <dbReference type="ARBA" id="ARBA00023242"/>
    </source>
</evidence>
<dbReference type="Pfam" id="PF11969">
    <property type="entry name" value="DcpS_C"/>
    <property type="match status" value="1"/>
</dbReference>
<accession>A0AAE0Z885</accession>